<organism evidence="1 2">
    <name type="scientific">Haemonchus contortus</name>
    <name type="common">Barber pole worm</name>
    <dbReference type="NCBI Taxonomy" id="6289"/>
    <lineage>
        <taxon>Eukaryota</taxon>
        <taxon>Metazoa</taxon>
        <taxon>Ecdysozoa</taxon>
        <taxon>Nematoda</taxon>
        <taxon>Chromadorea</taxon>
        <taxon>Rhabditida</taxon>
        <taxon>Rhabditina</taxon>
        <taxon>Rhabditomorpha</taxon>
        <taxon>Strongyloidea</taxon>
        <taxon>Trichostrongylidae</taxon>
        <taxon>Haemonchus</taxon>
    </lineage>
</organism>
<evidence type="ECO:0000313" key="1">
    <source>
        <dbReference type="Proteomes" id="UP000025227"/>
    </source>
</evidence>
<sequence length="51" mass="5550">IIACPHSPPSNASVSEKDPWMLSGRRKQHVRVECIVCIDDSGGFGIHKGFS</sequence>
<name>A0A7I4YWC8_HAECO</name>
<keyword evidence="1" id="KW-1185">Reference proteome</keyword>
<dbReference type="WBParaSite" id="HCON_00151165-00001">
    <property type="protein sequence ID" value="HCON_00151165-00001"/>
    <property type="gene ID" value="HCON_00151165"/>
</dbReference>
<protein>
    <submittedName>
        <fullName evidence="2">Zf-RVT domain-containing protein</fullName>
    </submittedName>
</protein>
<reference evidence="2" key="1">
    <citation type="submission" date="2020-12" db="UniProtKB">
        <authorList>
            <consortium name="WormBaseParasite"/>
        </authorList>
    </citation>
    <scope>IDENTIFICATION</scope>
    <source>
        <strain evidence="2">MHco3</strain>
    </source>
</reference>
<dbReference type="AlphaFoldDB" id="A0A7I4YWC8"/>
<dbReference type="Proteomes" id="UP000025227">
    <property type="component" value="Unplaced"/>
</dbReference>
<accession>A0A7I4YWC8</accession>
<evidence type="ECO:0000313" key="2">
    <source>
        <dbReference type="WBParaSite" id="HCON_00151165-00001"/>
    </source>
</evidence>
<proteinExistence type="predicted"/>